<dbReference type="SMART" id="SM00530">
    <property type="entry name" value="HTH_XRE"/>
    <property type="match status" value="1"/>
</dbReference>
<dbReference type="PROSITE" id="PS50943">
    <property type="entry name" value="HTH_CROC1"/>
    <property type="match status" value="1"/>
</dbReference>
<gene>
    <name evidence="2" type="ORF">UFOVP244_117</name>
</gene>
<dbReference type="InterPro" id="IPR010982">
    <property type="entry name" value="Lambda_DNA-bd_dom_sf"/>
</dbReference>
<dbReference type="Gene3D" id="1.10.260.40">
    <property type="entry name" value="lambda repressor-like DNA-binding domains"/>
    <property type="match status" value="1"/>
</dbReference>
<organism evidence="2">
    <name type="scientific">uncultured Caudovirales phage</name>
    <dbReference type="NCBI Taxonomy" id="2100421"/>
    <lineage>
        <taxon>Viruses</taxon>
        <taxon>Duplodnaviria</taxon>
        <taxon>Heunggongvirae</taxon>
        <taxon>Uroviricota</taxon>
        <taxon>Caudoviricetes</taxon>
        <taxon>Peduoviridae</taxon>
        <taxon>Maltschvirus</taxon>
        <taxon>Maltschvirus maltsch</taxon>
    </lineage>
</organism>
<reference evidence="2" key="1">
    <citation type="submission" date="2020-05" db="EMBL/GenBank/DDBJ databases">
        <authorList>
            <person name="Chiriac C."/>
            <person name="Salcher M."/>
            <person name="Ghai R."/>
            <person name="Kavagutti S V."/>
        </authorList>
    </citation>
    <scope>NUCLEOTIDE SEQUENCE</scope>
</reference>
<dbReference type="SUPFAM" id="SSF47413">
    <property type="entry name" value="lambda repressor-like DNA-binding domains"/>
    <property type="match status" value="1"/>
</dbReference>
<evidence type="ECO:0000259" key="1">
    <source>
        <dbReference type="PROSITE" id="PS50943"/>
    </source>
</evidence>
<evidence type="ECO:0000313" key="2">
    <source>
        <dbReference type="EMBL" id="CAB5221250.1"/>
    </source>
</evidence>
<sequence>MRIRSVIGKYLQDSGLTASALAQKAGVPKATLMGWCVGKQPRNMEQVKAVARCMGTTLDALLFDEVEPQPVLLDARNFSGFTLDDDGWHRGTLEVRFRPLSGATKKSR</sequence>
<dbReference type="CDD" id="cd00093">
    <property type="entry name" value="HTH_XRE"/>
    <property type="match status" value="1"/>
</dbReference>
<name>A0A6J7WU10_9CAUD</name>
<protein>
    <submittedName>
        <fullName evidence="2">HTH_XRE domain containing protein</fullName>
    </submittedName>
</protein>
<dbReference type="GO" id="GO:0003677">
    <property type="term" value="F:DNA binding"/>
    <property type="evidence" value="ECO:0007669"/>
    <property type="project" value="InterPro"/>
</dbReference>
<feature type="domain" description="HTH cro/C1-type" evidence="1">
    <location>
        <begin position="15"/>
        <end position="61"/>
    </location>
</feature>
<accession>A0A6J7WU10</accession>
<proteinExistence type="predicted"/>
<dbReference type="EMBL" id="LR798292">
    <property type="protein sequence ID" value="CAB5221250.1"/>
    <property type="molecule type" value="Genomic_DNA"/>
</dbReference>
<dbReference type="InterPro" id="IPR001387">
    <property type="entry name" value="Cro/C1-type_HTH"/>
</dbReference>